<sequence>MKSYSALLAKSSDKDKLVKGIQDNINAGKKEISATEKAEASAKKNDEKGLKKNEKGINSALDEAIDDRKNNQKIAGNKDKTLTDGLGKVEKAQKGAKEAVKGLTGDPKKDSGSLNKLDQTFKKGKATNAQNLEEAKKNFH</sequence>
<evidence type="ECO:0000313" key="3">
    <source>
        <dbReference type="Proteomes" id="UP000186583"/>
    </source>
</evidence>
<name>A0A1Q8RTE3_9PEZI</name>
<feature type="region of interest" description="Disordered" evidence="1">
    <location>
        <begin position="28"/>
        <end position="140"/>
    </location>
</feature>
<accession>A0A1Q8RTE3</accession>
<dbReference type="Proteomes" id="UP000186583">
    <property type="component" value="Unassembled WGS sequence"/>
</dbReference>
<evidence type="ECO:0000313" key="2">
    <source>
        <dbReference type="EMBL" id="OLN87590.1"/>
    </source>
</evidence>
<dbReference type="OrthoDB" id="4846777at2759"/>
<reference evidence="2 3" key="1">
    <citation type="submission" date="2016-11" db="EMBL/GenBank/DDBJ databases">
        <title>Draft Genome Assembly of Colletotrichum chlorophyti a pathogen of herbaceous plants.</title>
        <authorList>
            <person name="Gan P."/>
            <person name="Narusaka M."/>
            <person name="Tsushima A."/>
            <person name="Narusaka Y."/>
            <person name="Takano Y."/>
            <person name="Shirasu K."/>
        </authorList>
    </citation>
    <scope>NUCLEOTIDE SEQUENCE [LARGE SCALE GENOMIC DNA]</scope>
    <source>
        <strain evidence="2 3">NTL11</strain>
    </source>
</reference>
<protein>
    <submittedName>
        <fullName evidence="2">Uncharacterized protein</fullName>
    </submittedName>
</protein>
<evidence type="ECO:0000256" key="1">
    <source>
        <dbReference type="SAM" id="MobiDB-lite"/>
    </source>
</evidence>
<keyword evidence="3" id="KW-1185">Reference proteome</keyword>
<dbReference type="AlphaFoldDB" id="A0A1Q8RTE3"/>
<organism evidence="2 3">
    <name type="scientific">Colletotrichum chlorophyti</name>
    <dbReference type="NCBI Taxonomy" id="708187"/>
    <lineage>
        <taxon>Eukaryota</taxon>
        <taxon>Fungi</taxon>
        <taxon>Dikarya</taxon>
        <taxon>Ascomycota</taxon>
        <taxon>Pezizomycotina</taxon>
        <taxon>Sordariomycetes</taxon>
        <taxon>Hypocreomycetidae</taxon>
        <taxon>Glomerellales</taxon>
        <taxon>Glomerellaceae</taxon>
        <taxon>Colletotrichum</taxon>
    </lineage>
</organism>
<gene>
    <name evidence="2" type="ORF">CCHL11_06142</name>
</gene>
<feature type="compositionally biased region" description="Basic and acidic residues" evidence="1">
    <location>
        <begin position="28"/>
        <end position="55"/>
    </location>
</feature>
<dbReference type="EMBL" id="MPGH01000091">
    <property type="protein sequence ID" value="OLN87590.1"/>
    <property type="molecule type" value="Genomic_DNA"/>
</dbReference>
<comment type="caution">
    <text evidence="2">The sequence shown here is derived from an EMBL/GenBank/DDBJ whole genome shotgun (WGS) entry which is preliminary data.</text>
</comment>
<feature type="compositionally biased region" description="Basic and acidic residues" evidence="1">
    <location>
        <begin position="66"/>
        <end position="111"/>
    </location>
</feature>
<proteinExistence type="predicted"/>